<reference evidence="1 2" key="1">
    <citation type="submission" date="2019-05" db="EMBL/GenBank/DDBJ databases">
        <authorList>
            <consortium name="Science for Life Laboratories"/>
        </authorList>
    </citation>
    <scope>NUCLEOTIDE SEQUENCE [LARGE SCALE GENOMIC DNA]</scope>
    <source>
        <strain evidence="1">Soil9</strain>
    </source>
</reference>
<dbReference type="AlphaFoldDB" id="A0A6P2CS90"/>
<dbReference type="Proteomes" id="UP000464178">
    <property type="component" value="Chromosome"/>
</dbReference>
<dbReference type="RefSeq" id="WP_162666463.1">
    <property type="nucleotide sequence ID" value="NZ_LR593886.1"/>
</dbReference>
<keyword evidence="2" id="KW-1185">Reference proteome</keyword>
<proteinExistence type="predicted"/>
<evidence type="ECO:0000313" key="2">
    <source>
        <dbReference type="Proteomes" id="UP000464178"/>
    </source>
</evidence>
<gene>
    <name evidence="1" type="ORF">SOIL9_62370</name>
</gene>
<accession>A0A6P2CS90</accession>
<organism evidence="1 2">
    <name type="scientific">Gemmata massiliana</name>
    <dbReference type="NCBI Taxonomy" id="1210884"/>
    <lineage>
        <taxon>Bacteria</taxon>
        <taxon>Pseudomonadati</taxon>
        <taxon>Planctomycetota</taxon>
        <taxon>Planctomycetia</taxon>
        <taxon>Gemmatales</taxon>
        <taxon>Gemmataceae</taxon>
        <taxon>Gemmata</taxon>
    </lineage>
</organism>
<sequence length="179" mass="19334">MDVSLSLWSDAASLCIFDPALFEGMKPADAWPYHTNPGIRDGLFAIVGLQGGGGYILRLTSGDLTPAERELLNDTVGPLGVAVHSGQVYASGMDWPGEQAVHYHQCGAGMFVSVVAGDYDVLVHELRSTAAERGLPDYVAVFRQRTGSFPGVVEEPRFIGGREIEELIQRLNSESQPQD</sequence>
<dbReference type="KEGG" id="gms:SOIL9_62370"/>
<name>A0A6P2CS90_9BACT</name>
<dbReference type="EMBL" id="LR593886">
    <property type="protein sequence ID" value="VTR91477.1"/>
    <property type="molecule type" value="Genomic_DNA"/>
</dbReference>
<evidence type="ECO:0000313" key="1">
    <source>
        <dbReference type="EMBL" id="VTR91477.1"/>
    </source>
</evidence>
<protein>
    <submittedName>
        <fullName evidence="1">Uncharacterized protein</fullName>
    </submittedName>
</protein>